<protein>
    <recommendedName>
        <fullName evidence="2">DUF6671 domain-containing protein</fullName>
    </recommendedName>
</protein>
<evidence type="ECO:0000256" key="1">
    <source>
        <dbReference type="SAM" id="MobiDB-lite"/>
    </source>
</evidence>
<dbReference type="Proteomes" id="UP001163166">
    <property type="component" value="Chromosome"/>
</dbReference>
<sequence>MKPQPRVQRAATAAICSGPYAGRRATLTTMHGKQTVIMPVFRDRLGLSIEVAPGIDTDTLGTFTGEVPRLGTIRDAAIAKARLGIAATGLPIAIASEGSYGPHPQIPFVAGGIELMVLLDDERGIVVTEHLIDDAPVFGHAIASNVGVISGFLRQIDFPNHAVVVRANAPADGDAAIHKGVRTTASLAEVIALCAASSRDGQALIQTDMRAHMNPTRMATIGRLATMLCSRLATGCPGCGLPGYGQIGVETGLPCSACGAPSLLVRHRIFGCASCDHSELRPRSDGRADADPAQCPECNP</sequence>
<reference evidence="3" key="1">
    <citation type="journal article" date="2022" name="Biol. Control">
        <title>In silico genomic analysis of Rhodopseudomonas palustris strains revealed potential biocontrol agents and crop yield enhancers.</title>
        <authorList>
            <person name="Surachat K."/>
            <person name="Kantachote D."/>
            <person name="Deachamag P."/>
            <person name="Wonglapsuwan M."/>
        </authorList>
    </citation>
    <scope>NUCLEOTIDE SEQUENCE</scope>
    <source>
        <strain evidence="3">TLS06</strain>
    </source>
</reference>
<evidence type="ECO:0000313" key="3">
    <source>
        <dbReference type="EMBL" id="UYO38038.1"/>
    </source>
</evidence>
<proteinExistence type="predicted"/>
<dbReference type="AlphaFoldDB" id="A0AAX3DT80"/>
<feature type="domain" description="DUF6671" evidence="2">
    <location>
        <begin position="82"/>
        <end position="300"/>
    </location>
</feature>
<name>A0AAX3DT80_RHOPL</name>
<feature type="region of interest" description="Disordered" evidence="1">
    <location>
        <begin position="278"/>
        <end position="300"/>
    </location>
</feature>
<evidence type="ECO:0000259" key="2">
    <source>
        <dbReference type="Pfam" id="PF20376"/>
    </source>
</evidence>
<dbReference type="Pfam" id="PF20376">
    <property type="entry name" value="DUF6671"/>
    <property type="match status" value="1"/>
</dbReference>
<gene>
    <name evidence="3" type="ORF">KQX62_14960</name>
</gene>
<feature type="compositionally biased region" description="Basic and acidic residues" evidence="1">
    <location>
        <begin position="278"/>
        <end position="290"/>
    </location>
</feature>
<accession>A0AAX3DT80</accession>
<organism evidence="3 4">
    <name type="scientific">Rhodopseudomonas palustris</name>
    <dbReference type="NCBI Taxonomy" id="1076"/>
    <lineage>
        <taxon>Bacteria</taxon>
        <taxon>Pseudomonadati</taxon>
        <taxon>Pseudomonadota</taxon>
        <taxon>Alphaproteobacteria</taxon>
        <taxon>Hyphomicrobiales</taxon>
        <taxon>Nitrobacteraceae</taxon>
        <taxon>Rhodopseudomonas</taxon>
    </lineage>
</organism>
<dbReference type="InterPro" id="IPR046612">
    <property type="entry name" value="DUF6671"/>
</dbReference>
<evidence type="ECO:0000313" key="4">
    <source>
        <dbReference type="Proteomes" id="UP001163166"/>
    </source>
</evidence>
<dbReference type="EMBL" id="CP076676">
    <property type="protein sequence ID" value="UYO38038.1"/>
    <property type="molecule type" value="Genomic_DNA"/>
</dbReference>